<keyword evidence="3" id="KW-1185">Reference proteome</keyword>
<reference evidence="2" key="1">
    <citation type="submission" date="2018-04" db="EMBL/GenBank/DDBJ databases">
        <title>Whole genome sequencing of Hypsizygus marmoreus.</title>
        <authorList>
            <person name="Choi I.-G."/>
            <person name="Min B."/>
            <person name="Kim J.-G."/>
            <person name="Kim S."/>
            <person name="Oh Y.-L."/>
            <person name="Kong W.-S."/>
            <person name="Park H."/>
            <person name="Jeong J."/>
            <person name="Song E.-S."/>
        </authorList>
    </citation>
    <scope>NUCLEOTIDE SEQUENCE [LARGE SCALE GENOMIC DNA]</scope>
    <source>
        <strain evidence="2">51987-8</strain>
    </source>
</reference>
<dbReference type="EMBL" id="LUEZ02000068">
    <property type="protein sequence ID" value="RDB20396.1"/>
    <property type="molecule type" value="Genomic_DNA"/>
</dbReference>
<comment type="caution">
    <text evidence="2">The sequence shown here is derived from an EMBL/GenBank/DDBJ whole genome shotgun (WGS) entry which is preliminary data.</text>
</comment>
<dbReference type="InParanoid" id="A0A369JNM3"/>
<organism evidence="2 3">
    <name type="scientific">Hypsizygus marmoreus</name>
    <name type="common">White beech mushroom</name>
    <name type="synonym">Agaricus marmoreus</name>
    <dbReference type="NCBI Taxonomy" id="39966"/>
    <lineage>
        <taxon>Eukaryota</taxon>
        <taxon>Fungi</taxon>
        <taxon>Dikarya</taxon>
        <taxon>Basidiomycota</taxon>
        <taxon>Agaricomycotina</taxon>
        <taxon>Agaricomycetes</taxon>
        <taxon>Agaricomycetidae</taxon>
        <taxon>Agaricales</taxon>
        <taxon>Tricholomatineae</taxon>
        <taxon>Lyophyllaceae</taxon>
        <taxon>Hypsizygus</taxon>
    </lineage>
</organism>
<feature type="region of interest" description="Disordered" evidence="1">
    <location>
        <begin position="343"/>
        <end position="421"/>
    </location>
</feature>
<name>A0A369JNM3_HYPMA</name>
<evidence type="ECO:0000313" key="2">
    <source>
        <dbReference type="EMBL" id="RDB20396.1"/>
    </source>
</evidence>
<evidence type="ECO:0000256" key="1">
    <source>
        <dbReference type="SAM" id="MobiDB-lite"/>
    </source>
</evidence>
<evidence type="ECO:0000313" key="3">
    <source>
        <dbReference type="Proteomes" id="UP000076154"/>
    </source>
</evidence>
<dbReference type="AlphaFoldDB" id="A0A369JNM3"/>
<accession>A0A369JNM3</accession>
<sequence length="719" mass="80619">MDHRIEFKRTLGFQYDKVGPFDAQVICDMDLGGTKETGRRIISSPNAYWIPKLKAGPRKVYPRADGRFAMEDRSLWPQYYSYGFDYIICIPRKPSDPNDPLSILWWDPQDSELSLVEGNSVDIRLYELPANRLAQLQVWRDRLVEEANEYQRTHKRSPLLGLITTALRHTWLRMSLGAMTRRQVIQLVPEFQRLCLDTRAWLDYVQIYTPRLHASDEELANLPVCHHLMGAVTEEPAIVLQLCQMRIPVWQVRNSLTLPPKMVIAGVTSFHLPPDMVFKNYPGEPFPVVCEQTPGTLMLEATQRIGCVFLHLFKNVSTAVTGSPEDEIEAEIAKAATGKEHSRFAPYAVPPSASDSPSSAGQMASSSAAPSASSRPVAASSSGISPSPHLVSPPPAGYNYAKASSKRSSSSKGAAAAAPGRDKFGPDVEWALMPRSLAAWMHGLSSVSRSNTHHGRYKLGYAFPDANMIAGSSKHRNGLLITWLSRRTACIWREITRHFTGTSRASSQDWRDFLGHRLSTSQASAPVTSAQRRRQRAYDFFAGVALLHVPQQVVWFHQHHPTDQTLPSSTTTEVLWDLCEQNFQFELLALDRVLEPAAWRTQDDHFLARDEVIRQVIFDPYGDPGGSYLIAGIPREDLGLASSDWNVRRSFVDNLRKVMITWPALQSCRVPSGTVPDNEQAFLVFERNVTRFYCQSFYEVFGRAACLPHSIKPVSGGQL</sequence>
<dbReference type="STRING" id="39966.A0A369JNM3"/>
<gene>
    <name evidence="2" type="ORF">Hypma_012500</name>
</gene>
<dbReference type="OrthoDB" id="3026189at2759"/>
<protein>
    <submittedName>
        <fullName evidence="2">Uncharacterized protein</fullName>
    </submittedName>
</protein>
<feature type="compositionally biased region" description="Low complexity" evidence="1">
    <location>
        <begin position="345"/>
        <end position="382"/>
    </location>
</feature>
<feature type="compositionally biased region" description="Low complexity" evidence="1">
    <location>
        <begin position="401"/>
        <end position="418"/>
    </location>
</feature>
<proteinExistence type="predicted"/>
<dbReference type="Proteomes" id="UP000076154">
    <property type="component" value="Unassembled WGS sequence"/>
</dbReference>